<feature type="compositionally biased region" description="Low complexity" evidence="7">
    <location>
        <begin position="216"/>
        <end position="228"/>
    </location>
</feature>
<feature type="region of interest" description="Disordered" evidence="7">
    <location>
        <begin position="316"/>
        <end position="338"/>
    </location>
</feature>
<dbReference type="InterPro" id="IPR007707">
    <property type="entry name" value="TACC_C"/>
</dbReference>
<evidence type="ECO:0000313" key="9">
    <source>
        <dbReference type="EMBL" id="KAJ2680066.1"/>
    </source>
</evidence>
<evidence type="ECO:0000256" key="4">
    <source>
        <dbReference type="ARBA" id="ARBA00023054"/>
    </source>
</evidence>
<evidence type="ECO:0000256" key="1">
    <source>
        <dbReference type="ARBA" id="ARBA00004245"/>
    </source>
</evidence>
<evidence type="ECO:0000256" key="7">
    <source>
        <dbReference type="SAM" id="MobiDB-lite"/>
    </source>
</evidence>
<evidence type="ECO:0000256" key="2">
    <source>
        <dbReference type="ARBA" id="ARBA00009423"/>
    </source>
</evidence>
<organism evidence="9 10">
    <name type="scientific">Coemansia spiralis</name>
    <dbReference type="NCBI Taxonomy" id="417178"/>
    <lineage>
        <taxon>Eukaryota</taxon>
        <taxon>Fungi</taxon>
        <taxon>Fungi incertae sedis</taxon>
        <taxon>Zoopagomycota</taxon>
        <taxon>Kickxellomycotina</taxon>
        <taxon>Kickxellomycetes</taxon>
        <taxon>Kickxellales</taxon>
        <taxon>Kickxellaceae</taxon>
        <taxon>Coemansia</taxon>
    </lineage>
</organism>
<comment type="subcellular location">
    <subcellularLocation>
        <location evidence="1">Cytoplasm</location>
        <location evidence="1">Cytoskeleton</location>
    </subcellularLocation>
</comment>
<accession>A0A9W8GD37</accession>
<dbReference type="GO" id="GO:0005856">
    <property type="term" value="C:cytoskeleton"/>
    <property type="evidence" value="ECO:0007669"/>
    <property type="project" value="UniProtKB-SubCell"/>
</dbReference>
<reference evidence="9" key="1">
    <citation type="submission" date="2022-07" db="EMBL/GenBank/DDBJ databases">
        <title>Phylogenomic reconstructions and comparative analyses of Kickxellomycotina fungi.</title>
        <authorList>
            <person name="Reynolds N.K."/>
            <person name="Stajich J.E."/>
            <person name="Barry K."/>
            <person name="Grigoriev I.V."/>
            <person name="Crous P."/>
            <person name="Smith M.E."/>
        </authorList>
    </citation>
    <scope>NUCLEOTIDE SEQUENCE</scope>
    <source>
        <strain evidence="9">NRRL 3115</strain>
    </source>
</reference>
<comment type="caution">
    <text evidence="9">The sequence shown here is derived from an EMBL/GenBank/DDBJ whole genome shotgun (WGS) entry which is preliminary data.</text>
</comment>
<feature type="compositionally biased region" description="Polar residues" evidence="7">
    <location>
        <begin position="323"/>
        <end position="338"/>
    </location>
</feature>
<feature type="domain" description="Transforming acidic coiled-coil-containing protein C-terminal" evidence="8">
    <location>
        <begin position="425"/>
        <end position="607"/>
    </location>
</feature>
<keyword evidence="3" id="KW-0963">Cytoplasm</keyword>
<feature type="compositionally biased region" description="Low complexity" evidence="7">
    <location>
        <begin position="13"/>
        <end position="22"/>
    </location>
</feature>
<dbReference type="AlphaFoldDB" id="A0A9W8GD37"/>
<sequence length="614" mass="68019">MVVGLSKKSHGQAPSTPTAFPSASPMWKFPIRTDSLPFIKSSPSHHIVHSDGMEESIERLKGYLRMESELSSGISNAQPSPAASIRKKASTLSLNIVENRSTHIQRVSQQPGSNISGYALYCSSLARISGVNGQRRHGMPAFVESENTPGEKTYSANLMASPPLSRQASGEHSHSGSLGSETSIEGAKSPESLAHTQLDRKSSSSDTNAIIALYSSSSHSSSSSNNSSRTTSPVLAAGSKCRNGKAEEKCLYESRYSSPEKLGLVAIQMLSDEHLFDAASVPFPETPKTINSVNSSVVLPVPQGEMRDQSVVSASHIQRERTTSAPAASPPCTNDDPNTLRRLSQGANIGLPATLPRDDGRLHQKNCQLDYADMLHKLHEEYEAREMAREQQVKEMLHDAEARHKREIEETKKEFEQLLSRQTQKLQEQKIKYQKEANEATAEREELQYMLEEYIATSGKLIQQKEIEVDGFTRELRKVTLERQKLQQSVSECEAHANVLTGERNEAQERAKLLMTENARLEELNKNLHNDILVAEERSKLIKSHAQETLSKANTEISRLQKFLTQAKQDIAALRSQTAKVDARAKSLQIQLNSTKQQNKDLLVLCERFDGSLV</sequence>
<evidence type="ECO:0000256" key="3">
    <source>
        <dbReference type="ARBA" id="ARBA00022490"/>
    </source>
</evidence>
<feature type="region of interest" description="Disordered" evidence="7">
    <location>
        <begin position="162"/>
        <end position="188"/>
    </location>
</feature>
<keyword evidence="5" id="KW-0206">Cytoskeleton</keyword>
<feature type="region of interest" description="Disordered" evidence="7">
    <location>
        <begin position="216"/>
        <end position="240"/>
    </location>
</feature>
<dbReference type="OrthoDB" id="10255048at2759"/>
<evidence type="ECO:0000256" key="6">
    <source>
        <dbReference type="SAM" id="Coils"/>
    </source>
</evidence>
<evidence type="ECO:0000259" key="8">
    <source>
        <dbReference type="Pfam" id="PF05010"/>
    </source>
</evidence>
<comment type="similarity">
    <text evidence="2">Belongs to the TACC family.</text>
</comment>
<gene>
    <name evidence="9" type="ORF">GGI25_000954</name>
</gene>
<feature type="coiled-coil region" evidence="6">
    <location>
        <begin position="394"/>
        <end position="577"/>
    </location>
</feature>
<name>A0A9W8GD37_9FUNG</name>
<dbReference type="Proteomes" id="UP001151518">
    <property type="component" value="Unassembled WGS sequence"/>
</dbReference>
<dbReference type="Pfam" id="PF05010">
    <property type="entry name" value="TACC_C"/>
    <property type="match status" value="1"/>
</dbReference>
<protein>
    <recommendedName>
        <fullName evidence="8">Transforming acidic coiled-coil-containing protein C-terminal domain-containing protein</fullName>
    </recommendedName>
</protein>
<feature type="region of interest" description="Disordered" evidence="7">
    <location>
        <begin position="1"/>
        <end position="22"/>
    </location>
</feature>
<evidence type="ECO:0000256" key="5">
    <source>
        <dbReference type="ARBA" id="ARBA00023212"/>
    </source>
</evidence>
<evidence type="ECO:0000313" key="10">
    <source>
        <dbReference type="Proteomes" id="UP001151518"/>
    </source>
</evidence>
<proteinExistence type="inferred from homology"/>
<keyword evidence="4 6" id="KW-0175">Coiled coil</keyword>
<dbReference type="EMBL" id="JANBTW010000007">
    <property type="protein sequence ID" value="KAJ2680066.1"/>
    <property type="molecule type" value="Genomic_DNA"/>
</dbReference>